<organism evidence="1">
    <name type="scientific">bioreactor metagenome</name>
    <dbReference type="NCBI Taxonomy" id="1076179"/>
    <lineage>
        <taxon>unclassified sequences</taxon>
        <taxon>metagenomes</taxon>
        <taxon>ecological metagenomes</taxon>
    </lineage>
</organism>
<evidence type="ECO:0000313" key="1">
    <source>
        <dbReference type="EMBL" id="MPM87616.1"/>
    </source>
</evidence>
<sequence length="225" mass="25631">MVTLDGGVSPNLDRLAFERLFNEHLDRGSGVAAVALQVTHQRAKTMHAREAQHDGIHVVILAVPLEKILRGDLADDIGRVRPDKARQVVLRDRLRARDVPINLVRTRHDEAVDAVLSRKLQQLIVAHHVHVKKSFKRELMLRQGDGQIDNRLNVLGRQFVIIRIVEQVKLQERYALRAQELRGLRIPAKRQNLAPLLGQFNRKILSDIARRTGNNDHTLDASLLY</sequence>
<dbReference type="EMBL" id="VSSQ01035410">
    <property type="protein sequence ID" value="MPM87616.1"/>
    <property type="molecule type" value="Genomic_DNA"/>
</dbReference>
<name>A0A645DE16_9ZZZZ</name>
<dbReference type="AlphaFoldDB" id="A0A645DE16"/>
<comment type="caution">
    <text evidence="1">The sequence shown here is derived from an EMBL/GenBank/DDBJ whole genome shotgun (WGS) entry which is preliminary data.</text>
</comment>
<proteinExistence type="predicted"/>
<gene>
    <name evidence="1" type="ORF">SDC9_134716</name>
</gene>
<protein>
    <submittedName>
        <fullName evidence="1">Uncharacterized protein</fullName>
    </submittedName>
</protein>
<accession>A0A645DE16</accession>
<reference evidence="1" key="1">
    <citation type="submission" date="2019-08" db="EMBL/GenBank/DDBJ databases">
        <authorList>
            <person name="Kucharzyk K."/>
            <person name="Murdoch R.W."/>
            <person name="Higgins S."/>
            <person name="Loffler F."/>
        </authorList>
    </citation>
    <scope>NUCLEOTIDE SEQUENCE</scope>
</reference>